<comment type="caution">
    <text evidence="4">The sequence shown here is derived from an EMBL/GenBank/DDBJ whole genome shotgun (WGS) entry which is preliminary data.</text>
</comment>
<dbReference type="PANTHER" id="PTHR43201">
    <property type="entry name" value="ACYL-COA SYNTHETASE"/>
    <property type="match status" value="1"/>
</dbReference>
<dbReference type="Proteomes" id="UP000290172">
    <property type="component" value="Unassembled WGS sequence"/>
</dbReference>
<dbReference type="AlphaFoldDB" id="A0A4Q0YBA1"/>
<organism evidence="4 5">
    <name type="scientific">Halarcobacter ebronensis</name>
    <dbReference type="NCBI Taxonomy" id="1462615"/>
    <lineage>
        <taxon>Bacteria</taxon>
        <taxon>Pseudomonadati</taxon>
        <taxon>Campylobacterota</taxon>
        <taxon>Epsilonproteobacteria</taxon>
        <taxon>Campylobacterales</taxon>
        <taxon>Arcobacteraceae</taxon>
        <taxon>Halarcobacter</taxon>
    </lineage>
</organism>
<dbReference type="RefSeq" id="WP_128982543.1">
    <property type="nucleotide sequence ID" value="NZ_PDKJ01000012.1"/>
</dbReference>
<name>A0A4Q0YBA1_9BACT</name>
<sequence>MNFMEEKFNRFDSSLAIVCDDREYCYKELLNKISEYKEQINSSIKPNSVVAILGDYSFENIALFFALYDKKNIIVPITSMVEAIKKEYMQESFCNYSVNCGQNGLEIENINQRATNKMIENLQESNSSGLVLFSSGSTAKPKAMIHNLDNLIQQYKEKREKSINMLLFLMFDHIGGLNTMFNALSMGATLIIPKNRDAKTICELIEKYRIMVLPSSPTFLNLILISGEYLNYNLSSLRMITYGTEAMPESLLKKLKEIFPRVKFLQTFGTSETGISTTSSQASDSLYMKLDDPNCEYKIVDNELWLRSKTQVLGYLNASMDSFTEDGWFKTGDLVELIEDNYIKIIGRGKEVINVGGQKVLPTEVESVILNLEDVVDCMVYGEKNSITGQSVVCDIVYKEKIEQRELKKLVRGYCKEKLEVYKIPTKVNLVERTNYSTRFKKIRRKDDL</sequence>
<dbReference type="InterPro" id="IPR000873">
    <property type="entry name" value="AMP-dep_synth/lig_dom"/>
</dbReference>
<evidence type="ECO:0000259" key="2">
    <source>
        <dbReference type="Pfam" id="PF00501"/>
    </source>
</evidence>
<dbReference type="Pfam" id="PF00501">
    <property type="entry name" value="AMP-binding"/>
    <property type="match status" value="1"/>
</dbReference>
<dbReference type="EMBL" id="PDKJ01000012">
    <property type="protein sequence ID" value="RXJ66834.1"/>
    <property type="molecule type" value="Genomic_DNA"/>
</dbReference>
<reference evidence="4 5" key="1">
    <citation type="submission" date="2017-10" db="EMBL/GenBank/DDBJ databases">
        <title>Genomics of the genus Arcobacter.</title>
        <authorList>
            <person name="Perez-Cataluna A."/>
            <person name="Figueras M.J."/>
        </authorList>
    </citation>
    <scope>NUCLEOTIDE SEQUENCE [LARGE SCALE GENOMIC DNA]</scope>
    <source>
        <strain evidence="4 5">CECT 8993</strain>
    </source>
</reference>
<dbReference type="Pfam" id="PF13193">
    <property type="entry name" value="AMP-binding_C"/>
    <property type="match status" value="1"/>
</dbReference>
<evidence type="ECO:0000259" key="3">
    <source>
        <dbReference type="Pfam" id="PF13193"/>
    </source>
</evidence>
<protein>
    <submittedName>
        <fullName evidence="4">O-succinylbenzoate--CoA ligase</fullName>
    </submittedName>
</protein>
<feature type="domain" description="AMP-dependent synthetase/ligase" evidence="2">
    <location>
        <begin position="5"/>
        <end position="303"/>
    </location>
</feature>
<dbReference type="InterPro" id="IPR025110">
    <property type="entry name" value="AMP-bd_C"/>
</dbReference>
<proteinExistence type="inferred from homology"/>
<dbReference type="SUPFAM" id="SSF56801">
    <property type="entry name" value="Acetyl-CoA synthetase-like"/>
    <property type="match status" value="1"/>
</dbReference>
<dbReference type="GO" id="GO:0006631">
    <property type="term" value="P:fatty acid metabolic process"/>
    <property type="evidence" value="ECO:0007669"/>
    <property type="project" value="TreeGrafter"/>
</dbReference>
<gene>
    <name evidence="4" type="ORF">CRV08_12270</name>
</gene>
<evidence type="ECO:0000313" key="4">
    <source>
        <dbReference type="EMBL" id="RXJ66834.1"/>
    </source>
</evidence>
<dbReference type="Gene3D" id="3.40.50.12780">
    <property type="entry name" value="N-terminal domain of ligase-like"/>
    <property type="match status" value="1"/>
</dbReference>
<keyword evidence="4" id="KW-0436">Ligase</keyword>
<dbReference type="Gene3D" id="3.30.300.30">
    <property type="match status" value="1"/>
</dbReference>
<comment type="similarity">
    <text evidence="1">Belongs to the ATP-dependent AMP-binding enzyme family.</text>
</comment>
<evidence type="ECO:0000313" key="5">
    <source>
        <dbReference type="Proteomes" id="UP000290172"/>
    </source>
</evidence>
<dbReference type="PANTHER" id="PTHR43201:SF8">
    <property type="entry name" value="ACYL-COA SYNTHETASE FAMILY MEMBER 3"/>
    <property type="match status" value="1"/>
</dbReference>
<evidence type="ECO:0000256" key="1">
    <source>
        <dbReference type="ARBA" id="ARBA00006432"/>
    </source>
</evidence>
<dbReference type="GO" id="GO:0031956">
    <property type="term" value="F:medium-chain fatty acid-CoA ligase activity"/>
    <property type="evidence" value="ECO:0007669"/>
    <property type="project" value="TreeGrafter"/>
</dbReference>
<dbReference type="InterPro" id="IPR042099">
    <property type="entry name" value="ANL_N_sf"/>
</dbReference>
<feature type="domain" description="AMP-binding enzyme C-terminal" evidence="3">
    <location>
        <begin position="364"/>
        <end position="433"/>
    </location>
</feature>
<dbReference type="CDD" id="cd04433">
    <property type="entry name" value="AFD_class_I"/>
    <property type="match status" value="1"/>
</dbReference>
<accession>A0A4Q0YBA1</accession>
<dbReference type="InterPro" id="IPR045851">
    <property type="entry name" value="AMP-bd_C_sf"/>
</dbReference>